<dbReference type="InterPro" id="IPR027417">
    <property type="entry name" value="P-loop_NTPase"/>
</dbReference>
<protein>
    <submittedName>
        <fullName evidence="2">ParA family protein</fullName>
    </submittedName>
</protein>
<dbReference type="InterPro" id="IPR025669">
    <property type="entry name" value="AAA_dom"/>
</dbReference>
<reference evidence="2" key="1">
    <citation type="submission" date="2021-05" db="EMBL/GenBank/DDBJ databases">
        <authorList>
            <person name="Pietrasiak N."/>
            <person name="Ward R."/>
            <person name="Stajich J.E."/>
            <person name="Kurbessoian T."/>
        </authorList>
    </citation>
    <scope>NUCLEOTIDE SEQUENCE</scope>
    <source>
        <strain evidence="2">HA4357-MV3</strain>
    </source>
</reference>
<gene>
    <name evidence="2" type="ORF">KME28_04295</name>
</gene>
<reference evidence="2" key="2">
    <citation type="journal article" date="2022" name="Microbiol. Resour. Announc.">
        <title>Metagenome Sequencing to Explore Phylogenomics of Terrestrial Cyanobacteria.</title>
        <authorList>
            <person name="Ward R.D."/>
            <person name="Stajich J.E."/>
            <person name="Johansen J.R."/>
            <person name="Huntemann M."/>
            <person name="Clum A."/>
            <person name="Foster B."/>
            <person name="Foster B."/>
            <person name="Roux S."/>
            <person name="Palaniappan K."/>
            <person name="Varghese N."/>
            <person name="Mukherjee S."/>
            <person name="Reddy T.B.K."/>
            <person name="Daum C."/>
            <person name="Copeland A."/>
            <person name="Chen I.A."/>
            <person name="Ivanova N.N."/>
            <person name="Kyrpides N.C."/>
            <person name="Shapiro N."/>
            <person name="Eloe-Fadrosh E.A."/>
            <person name="Pietrasiak N."/>
        </authorList>
    </citation>
    <scope>NUCLEOTIDE SEQUENCE</scope>
    <source>
        <strain evidence="2">HA4357-MV3</strain>
    </source>
</reference>
<sequence>MKKKSASQQIRLAITSNAGGSGKTTMAIHLAYAVGIKGYRVCLIELDQNGSLRIFAGLEGATLEHSIAYVLRKDFKGNYPLSPLWTSHTTTITAIQGGKPLEDSIREVYLYDRRHYTLRDRLEDYPLDADLIIFDTPASLEPMGLMALAASTHVLAAIKPEYKDTGSFADLLDWYYNKVDELRLRPKPSLIGFVPTRVDLYEVGTHRDILGLDKKGKPRKDIALTETLPSVIQQMGIHCFPYIRESNYYLKACGVGLPLHLYRPGCEVYKDFDPIVNQLIKLMVEK</sequence>
<comment type="caution">
    <text evidence="2">The sequence shown here is derived from an EMBL/GenBank/DDBJ whole genome shotgun (WGS) entry which is preliminary data.</text>
</comment>
<dbReference type="Gene3D" id="3.40.50.300">
    <property type="entry name" value="P-loop containing nucleotide triphosphate hydrolases"/>
    <property type="match status" value="1"/>
</dbReference>
<dbReference type="InterPro" id="IPR050678">
    <property type="entry name" value="DNA_Partitioning_ATPase"/>
</dbReference>
<evidence type="ECO:0000313" key="3">
    <source>
        <dbReference type="Proteomes" id="UP000813215"/>
    </source>
</evidence>
<dbReference type="PANTHER" id="PTHR13696">
    <property type="entry name" value="P-LOOP CONTAINING NUCLEOSIDE TRIPHOSPHATE HYDROLASE"/>
    <property type="match status" value="1"/>
</dbReference>
<dbReference type="Proteomes" id="UP000813215">
    <property type="component" value="Unassembled WGS sequence"/>
</dbReference>
<dbReference type="SUPFAM" id="SSF52540">
    <property type="entry name" value="P-loop containing nucleoside triphosphate hydrolases"/>
    <property type="match status" value="1"/>
</dbReference>
<organism evidence="2 3">
    <name type="scientific">Pelatocladus maniniholoensis HA4357-MV3</name>
    <dbReference type="NCBI Taxonomy" id="1117104"/>
    <lineage>
        <taxon>Bacteria</taxon>
        <taxon>Bacillati</taxon>
        <taxon>Cyanobacteriota</taxon>
        <taxon>Cyanophyceae</taxon>
        <taxon>Nostocales</taxon>
        <taxon>Nostocaceae</taxon>
        <taxon>Pelatocladus</taxon>
    </lineage>
</organism>
<accession>A0A9E3LRN8</accession>
<feature type="domain" description="AAA" evidence="1">
    <location>
        <begin position="12"/>
        <end position="165"/>
    </location>
</feature>
<proteinExistence type="predicted"/>
<dbReference type="AlphaFoldDB" id="A0A9E3LRN8"/>
<name>A0A9E3LRN8_9NOST</name>
<evidence type="ECO:0000313" key="2">
    <source>
        <dbReference type="EMBL" id="MBW4430962.1"/>
    </source>
</evidence>
<dbReference type="Pfam" id="PF13614">
    <property type="entry name" value="AAA_31"/>
    <property type="match status" value="1"/>
</dbReference>
<dbReference type="PANTHER" id="PTHR13696:SF99">
    <property type="entry name" value="COBYRINIC ACID AC-DIAMIDE SYNTHASE"/>
    <property type="match status" value="1"/>
</dbReference>
<dbReference type="EMBL" id="JAHHHW010000043">
    <property type="protein sequence ID" value="MBW4430962.1"/>
    <property type="molecule type" value="Genomic_DNA"/>
</dbReference>
<evidence type="ECO:0000259" key="1">
    <source>
        <dbReference type="Pfam" id="PF13614"/>
    </source>
</evidence>
<dbReference type="CDD" id="cd02042">
    <property type="entry name" value="ParAB_family"/>
    <property type="match status" value="1"/>
</dbReference>